<reference evidence="2 3" key="1">
    <citation type="submission" date="2024-12" db="EMBL/GenBank/DDBJ databases">
        <title>The unique morphological basis and parallel evolutionary history of personate flowers in Penstemon.</title>
        <authorList>
            <person name="Depatie T.H."/>
            <person name="Wessinger C.A."/>
        </authorList>
    </citation>
    <scope>NUCLEOTIDE SEQUENCE [LARGE SCALE GENOMIC DNA]</scope>
    <source>
        <strain evidence="2">WTNN_2</strain>
        <tissue evidence="2">Leaf</tissue>
    </source>
</reference>
<name>A0ABD3UQI6_9LAMI</name>
<evidence type="ECO:0000313" key="3">
    <source>
        <dbReference type="Proteomes" id="UP001634393"/>
    </source>
</evidence>
<feature type="chain" id="PRO_5044800292" evidence="1">
    <location>
        <begin position="25"/>
        <end position="90"/>
    </location>
</feature>
<gene>
    <name evidence="2" type="ORF">ACJIZ3_013294</name>
</gene>
<sequence>MARKSLVILVFLIILSASLSSVQARKLNDFKVRSLDDHKLYLAALPKGTVPVSTPSKKGHAVTTDQKLITRHLAAIDRILRSVPSPGVGH</sequence>
<organism evidence="2 3">
    <name type="scientific">Penstemon smallii</name>
    <dbReference type="NCBI Taxonomy" id="265156"/>
    <lineage>
        <taxon>Eukaryota</taxon>
        <taxon>Viridiplantae</taxon>
        <taxon>Streptophyta</taxon>
        <taxon>Embryophyta</taxon>
        <taxon>Tracheophyta</taxon>
        <taxon>Spermatophyta</taxon>
        <taxon>Magnoliopsida</taxon>
        <taxon>eudicotyledons</taxon>
        <taxon>Gunneridae</taxon>
        <taxon>Pentapetalae</taxon>
        <taxon>asterids</taxon>
        <taxon>lamiids</taxon>
        <taxon>Lamiales</taxon>
        <taxon>Plantaginaceae</taxon>
        <taxon>Cheloneae</taxon>
        <taxon>Penstemon</taxon>
    </lineage>
</organism>
<dbReference type="PANTHER" id="PTHR37180:SF2">
    <property type="entry name" value="PRECURSOR OF CEP14"/>
    <property type="match status" value="1"/>
</dbReference>
<evidence type="ECO:0000256" key="1">
    <source>
        <dbReference type="SAM" id="SignalP"/>
    </source>
</evidence>
<dbReference type="Proteomes" id="UP001634393">
    <property type="component" value="Unassembled WGS sequence"/>
</dbReference>
<dbReference type="PANTHER" id="PTHR37180">
    <property type="entry name" value="PRECURSOR OF CEP14"/>
    <property type="match status" value="1"/>
</dbReference>
<keyword evidence="3" id="KW-1185">Reference proteome</keyword>
<accession>A0ABD3UQI6</accession>
<proteinExistence type="predicted"/>
<dbReference type="InterPro" id="IPR038930">
    <property type="entry name" value="CEP13/CEP14"/>
</dbReference>
<comment type="caution">
    <text evidence="2">The sequence shown here is derived from an EMBL/GenBank/DDBJ whole genome shotgun (WGS) entry which is preliminary data.</text>
</comment>
<dbReference type="EMBL" id="JBJXBP010000001">
    <property type="protein sequence ID" value="KAL3851412.1"/>
    <property type="molecule type" value="Genomic_DNA"/>
</dbReference>
<evidence type="ECO:0000313" key="2">
    <source>
        <dbReference type="EMBL" id="KAL3851412.1"/>
    </source>
</evidence>
<keyword evidence="1" id="KW-0732">Signal</keyword>
<protein>
    <submittedName>
        <fullName evidence="2">Uncharacterized protein</fullName>
    </submittedName>
</protein>
<dbReference type="AlphaFoldDB" id="A0ABD3UQI6"/>
<feature type="signal peptide" evidence="1">
    <location>
        <begin position="1"/>
        <end position="24"/>
    </location>
</feature>